<accession>A0A084AIM9</accession>
<gene>
    <name evidence="2" type="ORF">S7711_04248</name>
</gene>
<dbReference type="OrthoDB" id="10343277at2759"/>
<sequence>MAVLELIAHLLVETMMPWHWPKFHMMWYLLSSESPALELFFLMLSIQVLYYATCRPEYPTWAVALSWVGVFSPFGDMDDNQYRFLLVLAAPMLHQSTPKLAAMIGRLSSSVFGGRKTEPDRIQQTFDELCELLPCPSNPRQKPVAPKPPTTQLPSPSPSPEPQQQRTIRYIRVPLTRGRATRHRLTTGDRSGNAEYALRRWTLKDTELARSTPLRNGPITHWLEGKPASDSPPEQSTVVTEKPATEQVAKPSSSTAHVGVRAAIGRTCDRGVQVAIRSTCDRGVQVDLMGSEAEVACPPVTPTSVGLTATEDAHERSESVELGVTGTVVAQTSADDDASIDEVILESSPAAASITSEVVVDAVPSVDIDGLSLSELEDGEPQATEESLAPADEGIACVQGQMVEEVGDEIESVADNSSQSDGVGMVRWETDGPLTIGETHASPGPQEPEVVEDAIDQAHVEEEHETVDESESSFEEEPSHSSPQPVAPITGMADLQVHDELDMQYRDPGIATSSNDKVVSGQYLPEALLDLAQDDRSSGVSTGLSPSDDKDFGELVTGFGALSLGELAAADKGDMEGVSIGVQGADACDDPIDVPVPHHVDDSVDAMDVDAHIHESFEAMAIDVVEDVDMNDVSMVAEEPASVVGQVGPSLFLGLPPHTNHSQQKAPEKSIFDLSALNQTTGPPPGTPWNLSRFEWNKKHGGTMPPVSGFGFQKFDNGEPNINFGQSSEGDFQGKYQTQQQWLDPAQTTWRRRIAPKSRVAQQAQGEPSQGMVDPVANPFAPAEVCINPSISCGDFSVANSASQAPVVSAPVLQEPVFAAPVPQEPVLAAPVAQKGVAAAPAAQQDQVPVVGLEEILLVDAIGGFLKEEKAQQSSETGQESVSAPSPAAQTVPGAAGHFETGSAVPTSLGANVGQGTRWEYSFNSPIGTNPGERSSAFDPGAFLNTGDGVNIDGNGTNAPFDPSFEQDMQSVDWDAALAEAQAAYNAEQADGEAAFEADVAAYGDVIDPSVDHDAQIEQMLNDLADGNMVLPPPVPEEMMDPRLFETEPAAEPVQQHPAPLVVNGLILPGGNPVQPGRQEANPAPLRMGGLILPGGNPVQPGRAAEAVAAGPSTPKPKPKSKASPLFDPRKRDRRIQSPGLARAANAEQDRLGRSNQGLQRLNDPEGFREATPPSGSAQFVSVAAANRMLASSKEENSPVRR</sequence>
<feature type="compositionally biased region" description="Pro residues" evidence="1">
    <location>
        <begin position="145"/>
        <end position="161"/>
    </location>
</feature>
<feature type="region of interest" description="Disordered" evidence="1">
    <location>
        <begin position="870"/>
        <end position="911"/>
    </location>
</feature>
<feature type="region of interest" description="Disordered" evidence="1">
    <location>
        <begin position="137"/>
        <end position="167"/>
    </location>
</feature>
<evidence type="ECO:0000313" key="3">
    <source>
        <dbReference type="Proteomes" id="UP000028045"/>
    </source>
</evidence>
<dbReference type="Proteomes" id="UP000028045">
    <property type="component" value="Unassembled WGS sequence"/>
</dbReference>
<feature type="region of interest" description="Disordered" evidence="1">
    <location>
        <begin position="460"/>
        <end position="488"/>
    </location>
</feature>
<dbReference type="EMBL" id="KL648713">
    <property type="protein sequence ID" value="KEY65158.1"/>
    <property type="molecule type" value="Genomic_DNA"/>
</dbReference>
<protein>
    <submittedName>
        <fullName evidence="2">Uncharacterized protein</fullName>
    </submittedName>
</protein>
<evidence type="ECO:0000313" key="2">
    <source>
        <dbReference type="EMBL" id="KEY65158.1"/>
    </source>
</evidence>
<feature type="region of interest" description="Disordered" evidence="1">
    <location>
        <begin position="212"/>
        <end position="238"/>
    </location>
</feature>
<keyword evidence="3" id="KW-1185">Reference proteome</keyword>
<name>A0A084AIM9_STACB</name>
<organism evidence="2 3">
    <name type="scientific">Stachybotrys chartarum (strain CBS 109288 / IBT 7711)</name>
    <name type="common">Toxic black mold</name>
    <name type="synonym">Stilbospora chartarum</name>
    <dbReference type="NCBI Taxonomy" id="1280523"/>
    <lineage>
        <taxon>Eukaryota</taxon>
        <taxon>Fungi</taxon>
        <taxon>Dikarya</taxon>
        <taxon>Ascomycota</taxon>
        <taxon>Pezizomycotina</taxon>
        <taxon>Sordariomycetes</taxon>
        <taxon>Hypocreomycetidae</taxon>
        <taxon>Hypocreales</taxon>
        <taxon>Stachybotryaceae</taxon>
        <taxon>Stachybotrys</taxon>
    </lineage>
</organism>
<proteinExistence type="predicted"/>
<dbReference type="AlphaFoldDB" id="A0A084AIM9"/>
<feature type="compositionally biased region" description="Acidic residues" evidence="1">
    <location>
        <begin position="463"/>
        <end position="476"/>
    </location>
</feature>
<evidence type="ECO:0000256" key="1">
    <source>
        <dbReference type="SAM" id="MobiDB-lite"/>
    </source>
</evidence>
<dbReference type="HOGENOM" id="CLU_270644_0_0_1"/>
<reference evidence="2 3" key="1">
    <citation type="journal article" date="2014" name="BMC Genomics">
        <title>Comparative genome sequencing reveals chemotype-specific gene clusters in the toxigenic black mold Stachybotrys.</title>
        <authorList>
            <person name="Semeiks J."/>
            <person name="Borek D."/>
            <person name="Otwinowski Z."/>
            <person name="Grishin N.V."/>
        </authorList>
    </citation>
    <scope>NUCLEOTIDE SEQUENCE [LARGE SCALE GENOMIC DNA]</scope>
    <source>
        <strain evidence="3">CBS 109288 / IBT 7711</strain>
    </source>
</reference>
<feature type="compositionally biased region" description="Polar residues" evidence="1">
    <location>
        <begin position="872"/>
        <end position="884"/>
    </location>
</feature>
<feature type="region of interest" description="Disordered" evidence="1">
    <location>
        <begin position="1094"/>
        <end position="1177"/>
    </location>
</feature>